<reference evidence="1 2" key="1">
    <citation type="submission" date="2020-10" db="EMBL/GenBank/DDBJ databases">
        <title>Sequencing the genomes of 1000 actinobacteria strains.</title>
        <authorList>
            <person name="Klenk H.-P."/>
        </authorList>
    </citation>
    <scope>NUCLEOTIDE SEQUENCE [LARGE SCALE GENOMIC DNA]</scope>
    <source>
        <strain evidence="1 2">DSM 44653</strain>
    </source>
</reference>
<comment type="caution">
    <text evidence="1">The sequence shown here is derived from an EMBL/GenBank/DDBJ whole genome shotgun (WGS) entry which is preliminary data.</text>
</comment>
<sequence length="41" mass="4181">MPEITTVIAVSVDAALEAAGVEDLKLDEYTAKALAFGKTGA</sequence>
<accession>A0ABR9IF84</accession>
<dbReference type="Proteomes" id="UP000631670">
    <property type="component" value="Unassembled WGS sequence"/>
</dbReference>
<keyword evidence="2" id="KW-1185">Reference proteome</keyword>
<evidence type="ECO:0000313" key="2">
    <source>
        <dbReference type="Proteomes" id="UP000631670"/>
    </source>
</evidence>
<gene>
    <name evidence="1" type="ORF">H4696_008937</name>
</gene>
<name>A0ABR9IF84_9PSEU</name>
<dbReference type="RefSeq" id="WP_264086337.1">
    <property type="nucleotide sequence ID" value="NZ_JADBEG010000001.1"/>
</dbReference>
<evidence type="ECO:0000313" key="1">
    <source>
        <dbReference type="EMBL" id="MBE1501837.1"/>
    </source>
</evidence>
<organism evidence="1 2">
    <name type="scientific">Amycolatopsis lexingtonensis</name>
    <dbReference type="NCBI Taxonomy" id="218822"/>
    <lineage>
        <taxon>Bacteria</taxon>
        <taxon>Bacillati</taxon>
        <taxon>Actinomycetota</taxon>
        <taxon>Actinomycetes</taxon>
        <taxon>Pseudonocardiales</taxon>
        <taxon>Pseudonocardiaceae</taxon>
        <taxon>Amycolatopsis</taxon>
    </lineage>
</organism>
<dbReference type="EMBL" id="JADBEG010000001">
    <property type="protein sequence ID" value="MBE1501837.1"/>
    <property type="molecule type" value="Genomic_DNA"/>
</dbReference>
<proteinExistence type="predicted"/>
<protein>
    <submittedName>
        <fullName evidence="1">Uncharacterized protein</fullName>
    </submittedName>
</protein>